<evidence type="ECO:0000313" key="9">
    <source>
        <dbReference type="Proteomes" id="UP000542342"/>
    </source>
</evidence>
<comment type="caution">
    <text evidence="8">The sequence shown here is derived from an EMBL/GenBank/DDBJ whole genome shotgun (WGS) entry which is preliminary data.</text>
</comment>
<keyword evidence="7" id="KW-1133">Transmembrane helix</keyword>
<dbReference type="InterPro" id="IPR004960">
    <property type="entry name" value="LipA_acyltrans"/>
</dbReference>
<keyword evidence="4 8" id="KW-0808">Transferase</keyword>
<keyword evidence="7" id="KW-0812">Transmembrane</keyword>
<dbReference type="RefSeq" id="WP_194537377.1">
    <property type="nucleotide sequence ID" value="NZ_JACEFB010000003.1"/>
</dbReference>
<protein>
    <submittedName>
        <fullName evidence="8">Lysophospholipid acyltransferase family protein</fullName>
    </submittedName>
</protein>
<keyword evidence="6 8" id="KW-0012">Acyltransferase</keyword>
<name>A0A7V9ABF0_9BACT</name>
<evidence type="ECO:0000256" key="4">
    <source>
        <dbReference type="ARBA" id="ARBA00022679"/>
    </source>
</evidence>
<evidence type="ECO:0000256" key="6">
    <source>
        <dbReference type="ARBA" id="ARBA00023315"/>
    </source>
</evidence>
<proteinExistence type="predicted"/>
<dbReference type="CDD" id="cd07984">
    <property type="entry name" value="LPLAT_LABLAT-like"/>
    <property type="match status" value="1"/>
</dbReference>
<evidence type="ECO:0000256" key="7">
    <source>
        <dbReference type="SAM" id="Phobius"/>
    </source>
</evidence>
<organism evidence="8 9">
    <name type="scientific">Thermogemmata fonticola</name>
    <dbReference type="NCBI Taxonomy" id="2755323"/>
    <lineage>
        <taxon>Bacteria</taxon>
        <taxon>Pseudomonadati</taxon>
        <taxon>Planctomycetota</taxon>
        <taxon>Planctomycetia</taxon>
        <taxon>Gemmatales</taxon>
        <taxon>Gemmataceae</taxon>
        <taxon>Thermogemmata</taxon>
    </lineage>
</organism>
<evidence type="ECO:0000256" key="5">
    <source>
        <dbReference type="ARBA" id="ARBA00023136"/>
    </source>
</evidence>
<keyword evidence="3" id="KW-0997">Cell inner membrane</keyword>
<feature type="transmembrane region" description="Helical" evidence="7">
    <location>
        <begin position="12"/>
        <end position="44"/>
    </location>
</feature>
<comment type="subcellular location">
    <subcellularLocation>
        <location evidence="1">Cell inner membrane</location>
    </subcellularLocation>
</comment>
<dbReference type="Pfam" id="PF03279">
    <property type="entry name" value="Lip_A_acyltrans"/>
    <property type="match status" value="1"/>
</dbReference>
<dbReference type="PANTHER" id="PTHR30606:SF10">
    <property type="entry name" value="PHOSPHATIDYLINOSITOL MANNOSIDE ACYLTRANSFERASE"/>
    <property type="match status" value="1"/>
</dbReference>
<gene>
    <name evidence="8" type="ORF">H0921_07240</name>
</gene>
<evidence type="ECO:0000256" key="2">
    <source>
        <dbReference type="ARBA" id="ARBA00022475"/>
    </source>
</evidence>
<keyword evidence="9" id="KW-1185">Reference proteome</keyword>
<keyword evidence="5 7" id="KW-0472">Membrane</keyword>
<reference evidence="8 9" key="1">
    <citation type="submission" date="2020-07" db="EMBL/GenBank/DDBJ databases">
        <title>Thermogemmata thermophila gen. nov., sp. nov., a novel moderate thermophilic planctomycete from a Kamchatka hot spring.</title>
        <authorList>
            <person name="Elcheninov A.G."/>
            <person name="Podosokorskaya O.A."/>
            <person name="Kovaleva O.L."/>
            <person name="Novikov A."/>
            <person name="Bonch-Osmolovskaya E.A."/>
            <person name="Toshchakov S.V."/>
            <person name="Kublanov I.V."/>
        </authorList>
    </citation>
    <scope>NUCLEOTIDE SEQUENCE [LARGE SCALE GENOMIC DNA]</scope>
    <source>
        <strain evidence="8 9">2918</strain>
    </source>
</reference>
<evidence type="ECO:0000313" key="8">
    <source>
        <dbReference type="EMBL" id="MBA2225953.1"/>
    </source>
</evidence>
<evidence type="ECO:0000256" key="3">
    <source>
        <dbReference type="ARBA" id="ARBA00022519"/>
    </source>
</evidence>
<dbReference type="AlphaFoldDB" id="A0A7V9ABF0"/>
<dbReference type="GO" id="GO:0009247">
    <property type="term" value="P:glycolipid biosynthetic process"/>
    <property type="evidence" value="ECO:0007669"/>
    <property type="project" value="UniProtKB-ARBA"/>
</dbReference>
<dbReference type="GO" id="GO:0005886">
    <property type="term" value="C:plasma membrane"/>
    <property type="evidence" value="ECO:0007669"/>
    <property type="project" value="UniProtKB-SubCell"/>
</dbReference>
<evidence type="ECO:0000256" key="1">
    <source>
        <dbReference type="ARBA" id="ARBA00004533"/>
    </source>
</evidence>
<keyword evidence="2" id="KW-1003">Cell membrane</keyword>
<dbReference type="GO" id="GO:0016746">
    <property type="term" value="F:acyltransferase activity"/>
    <property type="evidence" value="ECO:0007669"/>
    <property type="project" value="UniProtKB-KW"/>
</dbReference>
<sequence>MARRRRRSIDWAVYVILRLVVCLVQALPVWLALAAAEGIAWLLYHTVPSRRRIAQANVAAAFPDWSPARQQRVVLGMYRHFVRAVVEGLFLSRKLHLHTWRAYLDIRQASQLPEVLLDARPVLLVTGHFGNWEVGGYVPALLGFQTYAIARVLDNPYLDRLVRRLRQSSGQTLIAKKDDFERLTAVLASGGKVATLADQDAGPRGVFVPFFGRAASTHKAVALMALEFDALIVVLGMPRIPRSSRRFAPPPPGSEEICYAVEIEEVIEPRDYAGLPNAVVRITERYTAALERLIRRHPQQYFWVHRRWKHQPRSSAVRQAA</sequence>
<accession>A0A7V9ABF0</accession>
<dbReference type="PIRSF" id="PIRSF026649">
    <property type="entry name" value="MsbB"/>
    <property type="match status" value="1"/>
</dbReference>
<dbReference type="PANTHER" id="PTHR30606">
    <property type="entry name" value="LIPID A BIOSYNTHESIS LAUROYL ACYLTRANSFERASE"/>
    <property type="match status" value="1"/>
</dbReference>
<dbReference type="EMBL" id="JACEFB010000003">
    <property type="protein sequence ID" value="MBA2225953.1"/>
    <property type="molecule type" value="Genomic_DNA"/>
</dbReference>
<dbReference type="Proteomes" id="UP000542342">
    <property type="component" value="Unassembled WGS sequence"/>
</dbReference>